<protein>
    <submittedName>
        <fullName evidence="1">Uncharacterized protein</fullName>
    </submittedName>
</protein>
<dbReference type="PROSITE" id="PS50043">
    <property type="entry name" value="HTH_LUXR_2"/>
    <property type="match status" value="1"/>
</dbReference>
<dbReference type="OrthoDB" id="3618798at2"/>
<dbReference type="InterPro" id="IPR016032">
    <property type="entry name" value="Sig_transdc_resp-reg_C-effctor"/>
</dbReference>
<dbReference type="GO" id="GO:0003677">
    <property type="term" value="F:DNA binding"/>
    <property type="evidence" value="ECO:0007669"/>
    <property type="project" value="InterPro"/>
</dbReference>
<organism evidence="1 2">
    <name type="scientific">Nocardioides simplex</name>
    <name type="common">Arthrobacter simplex</name>
    <dbReference type="NCBI Taxonomy" id="2045"/>
    <lineage>
        <taxon>Bacteria</taxon>
        <taxon>Bacillati</taxon>
        <taxon>Actinomycetota</taxon>
        <taxon>Actinomycetes</taxon>
        <taxon>Propionibacteriales</taxon>
        <taxon>Nocardioidaceae</taxon>
        <taxon>Pimelobacter</taxon>
    </lineage>
</organism>
<dbReference type="InterPro" id="IPR036388">
    <property type="entry name" value="WH-like_DNA-bd_sf"/>
</dbReference>
<reference evidence="1 2" key="1">
    <citation type="journal article" date="2015" name="Genome Announc.">
        <title>Complete Genome Sequence of Steroid-Transforming Nocardioides simplex VKM Ac-2033D.</title>
        <authorList>
            <person name="Shtratnikova V.Y."/>
            <person name="Schelkunov M.I."/>
            <person name="Pekov Y.A."/>
            <person name="Fokina V.V."/>
            <person name="Logacheva M.D."/>
            <person name="Sokolov S.L."/>
            <person name="Bragin E.Y."/>
            <person name="Ashapkin V.V."/>
            <person name="Donova M.V."/>
        </authorList>
    </citation>
    <scope>NUCLEOTIDE SEQUENCE [LARGE SCALE GENOMIC DNA]</scope>
    <source>
        <strain evidence="1 2">VKM Ac-2033D</strain>
    </source>
</reference>
<dbReference type="Pfam" id="PF00196">
    <property type="entry name" value="GerE"/>
    <property type="match status" value="1"/>
</dbReference>
<accession>A0A0C5WXJ7</accession>
<dbReference type="GeneID" id="96612783"/>
<dbReference type="EMBL" id="CP009896">
    <property type="protein sequence ID" value="AJR18008.1"/>
    <property type="molecule type" value="Genomic_DNA"/>
</dbReference>
<dbReference type="AlphaFoldDB" id="A0A0C5WXJ7"/>
<dbReference type="SMART" id="SM00421">
    <property type="entry name" value="HTH_LUXR"/>
    <property type="match status" value="1"/>
</dbReference>
<name>A0A0C5WXJ7_NOCSI</name>
<dbReference type="SUPFAM" id="SSF46894">
    <property type="entry name" value="C-terminal effector domain of the bipartite response regulators"/>
    <property type="match status" value="1"/>
</dbReference>
<evidence type="ECO:0000313" key="2">
    <source>
        <dbReference type="Proteomes" id="UP000030300"/>
    </source>
</evidence>
<dbReference type="Proteomes" id="UP000030300">
    <property type="component" value="Chromosome"/>
</dbReference>
<dbReference type="PRINTS" id="PR00038">
    <property type="entry name" value="HTHLUXR"/>
</dbReference>
<dbReference type="Gene3D" id="1.10.10.10">
    <property type="entry name" value="Winged helix-like DNA-binding domain superfamily/Winged helix DNA-binding domain"/>
    <property type="match status" value="1"/>
</dbReference>
<proteinExistence type="predicted"/>
<dbReference type="InterPro" id="IPR000792">
    <property type="entry name" value="Tscrpt_reg_LuxR_C"/>
</dbReference>
<dbReference type="HOGENOM" id="CLU_2494785_0_0_11"/>
<evidence type="ECO:0000313" key="1">
    <source>
        <dbReference type="EMBL" id="AJR18008.1"/>
    </source>
</evidence>
<dbReference type="STRING" id="2045.KR76_01325"/>
<dbReference type="KEGG" id="psim:KR76_01325"/>
<dbReference type="GO" id="GO:0006355">
    <property type="term" value="P:regulation of DNA-templated transcription"/>
    <property type="evidence" value="ECO:0007669"/>
    <property type="project" value="InterPro"/>
</dbReference>
<sequence>MSLDATYVAATTRLPLLDRREREVLQLVALGHSRNQIAARLYLAPPTVEELCTRIFATLELTPTPHLDRRVLAVLTLLQSAPPGTP</sequence>
<keyword evidence="2" id="KW-1185">Reference proteome</keyword>
<dbReference type="RefSeq" id="WP_052138111.1">
    <property type="nucleotide sequence ID" value="NZ_BJMC01000025.1"/>
</dbReference>
<gene>
    <name evidence="1" type="ORF">KR76_01325</name>
</gene>